<dbReference type="AlphaFoldDB" id="A0A366QUJ3"/>
<accession>A0A366QUJ3</accession>
<reference evidence="1 2" key="1">
    <citation type="submission" date="2018-06" db="EMBL/GenBank/DDBJ databases">
        <title>Fusarium incarnatum-equiseti species complex species 28.</title>
        <authorList>
            <person name="Gardiner D.M."/>
        </authorList>
    </citation>
    <scope>NUCLEOTIDE SEQUENCE [LARGE SCALE GENOMIC DNA]</scope>
    <source>
        <strain evidence="1 2">FIESC_28</strain>
    </source>
</reference>
<evidence type="ECO:0000313" key="2">
    <source>
        <dbReference type="Proteomes" id="UP000253153"/>
    </source>
</evidence>
<dbReference type="Proteomes" id="UP000253153">
    <property type="component" value="Unassembled WGS sequence"/>
</dbReference>
<dbReference type="RefSeq" id="XP_031011597.1">
    <property type="nucleotide sequence ID" value="XM_031164302.1"/>
</dbReference>
<organism evidence="1 2">
    <name type="scientific">Fusarium coffeatum</name>
    <dbReference type="NCBI Taxonomy" id="231269"/>
    <lineage>
        <taxon>Eukaryota</taxon>
        <taxon>Fungi</taxon>
        <taxon>Dikarya</taxon>
        <taxon>Ascomycota</taxon>
        <taxon>Pezizomycotina</taxon>
        <taxon>Sordariomycetes</taxon>
        <taxon>Hypocreomycetidae</taxon>
        <taxon>Hypocreales</taxon>
        <taxon>Nectriaceae</taxon>
        <taxon>Fusarium</taxon>
        <taxon>Fusarium incarnatum-equiseti species complex</taxon>
    </lineage>
</organism>
<dbReference type="OrthoDB" id="5381672at2759"/>
<proteinExistence type="predicted"/>
<dbReference type="GeneID" id="41999598"/>
<comment type="caution">
    <text evidence="1">The sequence shown here is derived from an EMBL/GenBank/DDBJ whole genome shotgun (WGS) entry which is preliminary data.</text>
</comment>
<protein>
    <submittedName>
        <fullName evidence="1">Uncharacterized protein</fullName>
    </submittedName>
</protein>
<keyword evidence="2" id="KW-1185">Reference proteome</keyword>
<gene>
    <name evidence="1" type="ORF">FIESC28_10167</name>
</gene>
<evidence type="ECO:0000313" key="1">
    <source>
        <dbReference type="EMBL" id="RBR08581.1"/>
    </source>
</evidence>
<dbReference type="EMBL" id="QKXC01000281">
    <property type="protein sequence ID" value="RBR08581.1"/>
    <property type="molecule type" value="Genomic_DNA"/>
</dbReference>
<sequence>MAAALAWFGSGSFSNTIISSDKVSYNVTVSGLGGQSALPFFGLMNSSSDIVWYDSVWQSDRSRAELPVDDDSWVPTMADLLGEYFIKPRDENHSEGFLEMAMFFATDTALVNYEAQK</sequence>
<name>A0A366QUJ3_9HYPO</name>